<reference evidence="2 3" key="1">
    <citation type="journal article" date="2019" name="New Phytol.">
        <title>Comparative genomics reveals unique wood-decay strategies and fruiting body development in the Schizophyllaceae.</title>
        <authorList>
            <person name="Almasi E."/>
            <person name="Sahu N."/>
            <person name="Krizsan K."/>
            <person name="Balint B."/>
            <person name="Kovacs G.M."/>
            <person name="Kiss B."/>
            <person name="Cseklye J."/>
            <person name="Drula E."/>
            <person name="Henrissat B."/>
            <person name="Nagy I."/>
            <person name="Chovatia M."/>
            <person name="Adam C."/>
            <person name="LaButti K."/>
            <person name="Lipzen A."/>
            <person name="Riley R."/>
            <person name="Grigoriev I.V."/>
            <person name="Nagy L.G."/>
        </authorList>
    </citation>
    <scope>NUCLEOTIDE SEQUENCE [LARGE SCALE GENOMIC DNA]</scope>
    <source>
        <strain evidence="2 3">NL-1724</strain>
    </source>
</reference>
<sequence>MPFRHPNFHCPISGAQTNISRCRLVPQSADDAGEAKVARMEWIWGLPRGGLPYYIMSDDNALFFRNDIARLYFNHEFALVPTLRTYVEIMRFIKHAGVVDRDDKDDSPRRPLTALAPPSGLYRYVFIPFTRAARRLQKELGMQLQTEDDLNGGTHPLFQAPVLPGSDDYPIVECYAHPYSVSTFAVETLELHAYGGSEVIAQWAMCAIYIMRQWTLGRTRIPQSFIDAPEMEWDDVTIRGSERLGYDLPTSPNSLNRTPVDVDEILKLDQSERLPPREKVMRWLPNVIPLTDDELRASRTPRKLRRSDRIKARSSPYAESAPLSPPPRRMASPAARPRCRDVVKEDLPEWVQQNGHFPTRDFSSNDWAIFCRGTYLDTTRLDGRDVEA</sequence>
<protein>
    <submittedName>
        <fullName evidence="2">Uncharacterized protein</fullName>
    </submittedName>
</protein>
<organism evidence="2 3">
    <name type="scientific">Schizophyllum amplum</name>
    <dbReference type="NCBI Taxonomy" id="97359"/>
    <lineage>
        <taxon>Eukaryota</taxon>
        <taxon>Fungi</taxon>
        <taxon>Dikarya</taxon>
        <taxon>Basidiomycota</taxon>
        <taxon>Agaricomycotina</taxon>
        <taxon>Agaricomycetes</taxon>
        <taxon>Agaricomycetidae</taxon>
        <taxon>Agaricales</taxon>
        <taxon>Schizophyllaceae</taxon>
        <taxon>Schizophyllum</taxon>
    </lineage>
</organism>
<accession>A0A550CXE1</accession>
<proteinExistence type="predicted"/>
<dbReference type="OrthoDB" id="2841210at2759"/>
<dbReference type="AlphaFoldDB" id="A0A550CXE1"/>
<feature type="region of interest" description="Disordered" evidence="1">
    <location>
        <begin position="298"/>
        <end position="338"/>
    </location>
</feature>
<feature type="compositionally biased region" description="Basic residues" evidence="1">
    <location>
        <begin position="299"/>
        <end position="308"/>
    </location>
</feature>
<evidence type="ECO:0000313" key="3">
    <source>
        <dbReference type="Proteomes" id="UP000320762"/>
    </source>
</evidence>
<name>A0A550CXE1_9AGAR</name>
<keyword evidence="3" id="KW-1185">Reference proteome</keyword>
<evidence type="ECO:0000256" key="1">
    <source>
        <dbReference type="SAM" id="MobiDB-lite"/>
    </source>
</evidence>
<dbReference type="Proteomes" id="UP000320762">
    <property type="component" value="Unassembled WGS sequence"/>
</dbReference>
<dbReference type="EMBL" id="VDMD01000001">
    <property type="protein sequence ID" value="TRM69433.1"/>
    <property type="molecule type" value="Genomic_DNA"/>
</dbReference>
<comment type="caution">
    <text evidence="2">The sequence shown here is derived from an EMBL/GenBank/DDBJ whole genome shotgun (WGS) entry which is preliminary data.</text>
</comment>
<evidence type="ECO:0000313" key="2">
    <source>
        <dbReference type="EMBL" id="TRM69433.1"/>
    </source>
</evidence>
<gene>
    <name evidence="2" type="ORF">BD626DRAFT_391835</name>
</gene>